<sequence>MSSISLTMRATGFPFPEELQLNTELEGFQSNNISQDMRLPGQPNVRIDDHHGVWSHLEREFYSSDLEQLAPRLWLMSMQSSANISPLHRQRVKNRRIVVTEDPKLHLVWDVERIFIKPLPPFLLSHAFWTHFLQPTGCVTLHCNPSDGKHVIQRERIIPATLGFLRTYTHLIRYDSDFRIAQDEHLLPQSITYIQFSDLMSSVAMAVQNVDVSGRYNYGELRLSRLNCYCKVFLRKFYFHRRHSRYGSYFSQFFAPLLFVFGMFSVMLSAMQVAAAGETLLSSNTTWYHYWQLCRWLGVLITSLIFAVIGVLFMLFSYRFVSEWAYAIRDRVSTRLSRKTKAITSMV</sequence>
<evidence type="ECO:0000313" key="3">
    <source>
        <dbReference type="Proteomes" id="UP000799324"/>
    </source>
</evidence>
<dbReference type="PANTHER" id="PTHR34414:SF1">
    <property type="entry name" value="SUBTILISIN-LIKE SERINE PROTEASE"/>
    <property type="match status" value="1"/>
</dbReference>
<dbReference type="Proteomes" id="UP000799324">
    <property type="component" value="Unassembled WGS sequence"/>
</dbReference>
<accession>A0A6A6T858</accession>
<dbReference type="EMBL" id="MU004349">
    <property type="protein sequence ID" value="KAF2655411.1"/>
    <property type="molecule type" value="Genomic_DNA"/>
</dbReference>
<keyword evidence="1" id="KW-0812">Transmembrane</keyword>
<name>A0A6A6T858_9PLEO</name>
<dbReference type="AlphaFoldDB" id="A0A6A6T858"/>
<dbReference type="OrthoDB" id="5086500at2759"/>
<dbReference type="PANTHER" id="PTHR34414">
    <property type="entry name" value="HET DOMAIN-CONTAINING PROTEIN-RELATED"/>
    <property type="match status" value="1"/>
</dbReference>
<keyword evidence="1" id="KW-0472">Membrane</keyword>
<evidence type="ECO:0000313" key="2">
    <source>
        <dbReference type="EMBL" id="KAF2655411.1"/>
    </source>
</evidence>
<gene>
    <name evidence="2" type="ORF">K491DRAFT_630048</name>
</gene>
<feature type="transmembrane region" description="Helical" evidence="1">
    <location>
        <begin position="296"/>
        <end position="321"/>
    </location>
</feature>
<dbReference type="InterPro" id="IPR046536">
    <property type="entry name" value="DUF6601"/>
</dbReference>
<feature type="transmembrane region" description="Helical" evidence="1">
    <location>
        <begin position="249"/>
        <end position="276"/>
    </location>
</feature>
<dbReference type="Pfam" id="PF20246">
    <property type="entry name" value="DUF6601"/>
    <property type="match status" value="1"/>
</dbReference>
<reference evidence="2" key="1">
    <citation type="journal article" date="2020" name="Stud. Mycol.">
        <title>101 Dothideomycetes genomes: a test case for predicting lifestyles and emergence of pathogens.</title>
        <authorList>
            <person name="Haridas S."/>
            <person name="Albert R."/>
            <person name="Binder M."/>
            <person name="Bloem J."/>
            <person name="Labutti K."/>
            <person name="Salamov A."/>
            <person name="Andreopoulos B."/>
            <person name="Baker S."/>
            <person name="Barry K."/>
            <person name="Bills G."/>
            <person name="Bluhm B."/>
            <person name="Cannon C."/>
            <person name="Castanera R."/>
            <person name="Culley D."/>
            <person name="Daum C."/>
            <person name="Ezra D."/>
            <person name="Gonzalez J."/>
            <person name="Henrissat B."/>
            <person name="Kuo A."/>
            <person name="Liang C."/>
            <person name="Lipzen A."/>
            <person name="Lutzoni F."/>
            <person name="Magnuson J."/>
            <person name="Mondo S."/>
            <person name="Nolan M."/>
            <person name="Ohm R."/>
            <person name="Pangilinan J."/>
            <person name="Park H.-J."/>
            <person name="Ramirez L."/>
            <person name="Alfaro M."/>
            <person name="Sun H."/>
            <person name="Tritt A."/>
            <person name="Yoshinaga Y."/>
            <person name="Zwiers L.-H."/>
            <person name="Turgeon B."/>
            <person name="Goodwin S."/>
            <person name="Spatafora J."/>
            <person name="Crous P."/>
            <person name="Grigoriev I."/>
        </authorList>
    </citation>
    <scope>NUCLEOTIDE SEQUENCE</scope>
    <source>
        <strain evidence="2">CBS 122681</strain>
    </source>
</reference>
<keyword evidence="3" id="KW-1185">Reference proteome</keyword>
<proteinExistence type="predicted"/>
<keyword evidence="1" id="KW-1133">Transmembrane helix</keyword>
<protein>
    <submittedName>
        <fullName evidence="2">Uncharacterized protein</fullName>
    </submittedName>
</protein>
<organism evidence="2 3">
    <name type="scientific">Lophiostoma macrostomum CBS 122681</name>
    <dbReference type="NCBI Taxonomy" id="1314788"/>
    <lineage>
        <taxon>Eukaryota</taxon>
        <taxon>Fungi</taxon>
        <taxon>Dikarya</taxon>
        <taxon>Ascomycota</taxon>
        <taxon>Pezizomycotina</taxon>
        <taxon>Dothideomycetes</taxon>
        <taxon>Pleosporomycetidae</taxon>
        <taxon>Pleosporales</taxon>
        <taxon>Lophiostomataceae</taxon>
        <taxon>Lophiostoma</taxon>
    </lineage>
</organism>
<evidence type="ECO:0000256" key="1">
    <source>
        <dbReference type="SAM" id="Phobius"/>
    </source>
</evidence>